<dbReference type="InterPro" id="IPR051204">
    <property type="entry name" value="ABC_transp_perm/SBD"/>
</dbReference>
<dbReference type="AlphaFoldDB" id="A0A0R1HYE3"/>
<dbReference type="GO" id="GO:0022857">
    <property type="term" value="F:transmembrane transporter activity"/>
    <property type="evidence" value="ECO:0007669"/>
    <property type="project" value="InterPro"/>
</dbReference>
<dbReference type="GO" id="GO:0043190">
    <property type="term" value="C:ATP-binding cassette (ABC) transporter complex"/>
    <property type="evidence" value="ECO:0007669"/>
    <property type="project" value="InterPro"/>
</dbReference>
<keyword evidence="3 8" id="KW-0812">Transmembrane</keyword>
<gene>
    <name evidence="10" type="ORF">FC96_GL001564</name>
</gene>
<dbReference type="PANTHER" id="PTHR30177:SF4">
    <property type="entry name" value="OSMOPROTECTANT IMPORT PERMEASE PROTEIN OSMW"/>
    <property type="match status" value="1"/>
</dbReference>
<feature type="domain" description="ABC transmembrane type-1" evidence="9">
    <location>
        <begin position="22"/>
        <end position="201"/>
    </location>
</feature>
<evidence type="ECO:0000259" key="9">
    <source>
        <dbReference type="PROSITE" id="PS50928"/>
    </source>
</evidence>
<dbReference type="Pfam" id="PF04069">
    <property type="entry name" value="OpuAC"/>
    <property type="match status" value="1"/>
</dbReference>
<keyword evidence="2 8" id="KW-0813">Transport</keyword>
<name>A0A0R1HYE3_9LACO</name>
<comment type="similarity">
    <text evidence="6">In the C-terminal section; belongs to the OsmX family.</text>
</comment>
<dbReference type="Gene3D" id="3.40.190.10">
    <property type="entry name" value="Periplasmic binding protein-like II"/>
    <property type="match status" value="1"/>
</dbReference>
<comment type="subcellular location">
    <subcellularLocation>
        <location evidence="8">Cell membrane</location>
        <topology evidence="8">Multi-pass membrane protein</topology>
    </subcellularLocation>
    <subcellularLocation>
        <location evidence="1">Membrane</location>
        <topology evidence="1">Multi-pass membrane protein</topology>
    </subcellularLocation>
</comment>
<dbReference type="InterPro" id="IPR035906">
    <property type="entry name" value="MetI-like_sf"/>
</dbReference>
<feature type="transmembrane region" description="Helical" evidence="8">
    <location>
        <begin position="70"/>
        <end position="97"/>
    </location>
</feature>
<feature type="transmembrane region" description="Helical" evidence="8">
    <location>
        <begin position="181"/>
        <end position="205"/>
    </location>
</feature>
<dbReference type="PROSITE" id="PS50928">
    <property type="entry name" value="ABC_TM1"/>
    <property type="match status" value="1"/>
</dbReference>
<dbReference type="GO" id="GO:0031460">
    <property type="term" value="P:glycine betaine transport"/>
    <property type="evidence" value="ECO:0007669"/>
    <property type="project" value="TreeGrafter"/>
</dbReference>
<evidence type="ECO:0000256" key="3">
    <source>
        <dbReference type="ARBA" id="ARBA00022692"/>
    </source>
</evidence>
<comment type="caution">
    <text evidence="10">The sequence shown here is derived from an EMBL/GenBank/DDBJ whole genome shotgun (WGS) entry which is preliminary data.</text>
</comment>
<keyword evidence="4 8" id="KW-1133">Transmembrane helix</keyword>
<dbReference type="InterPro" id="IPR058089">
    <property type="entry name" value="EgtUBC_SBD"/>
</dbReference>
<dbReference type="Gene3D" id="1.10.3720.10">
    <property type="entry name" value="MetI-like"/>
    <property type="match status" value="1"/>
</dbReference>
<dbReference type="InterPro" id="IPR000515">
    <property type="entry name" value="MetI-like"/>
</dbReference>
<dbReference type="CDD" id="cd06261">
    <property type="entry name" value="TM_PBP2"/>
    <property type="match status" value="1"/>
</dbReference>
<dbReference type="Proteomes" id="UP000050911">
    <property type="component" value="Unassembled WGS sequence"/>
</dbReference>
<dbReference type="SUPFAM" id="SSF161098">
    <property type="entry name" value="MetI-like"/>
    <property type="match status" value="1"/>
</dbReference>
<reference evidence="10 11" key="1">
    <citation type="journal article" date="2015" name="Genome Announc.">
        <title>Expanding the biotechnology potential of lactobacilli through comparative genomics of 213 strains and associated genera.</title>
        <authorList>
            <person name="Sun Z."/>
            <person name="Harris H.M."/>
            <person name="McCann A."/>
            <person name="Guo C."/>
            <person name="Argimon S."/>
            <person name="Zhang W."/>
            <person name="Yang X."/>
            <person name="Jeffery I.B."/>
            <person name="Cooney J.C."/>
            <person name="Kagawa T.F."/>
            <person name="Liu W."/>
            <person name="Song Y."/>
            <person name="Salvetti E."/>
            <person name="Wrobel A."/>
            <person name="Rasinkangas P."/>
            <person name="Parkhill J."/>
            <person name="Rea M.C."/>
            <person name="O'Sullivan O."/>
            <person name="Ritari J."/>
            <person name="Douillard F.P."/>
            <person name="Paul Ross R."/>
            <person name="Yang R."/>
            <person name="Briner A.E."/>
            <person name="Felis G.E."/>
            <person name="de Vos W.M."/>
            <person name="Barrangou R."/>
            <person name="Klaenhammer T.R."/>
            <person name="Caufield P.W."/>
            <person name="Cui Y."/>
            <person name="Zhang H."/>
            <person name="O'Toole P.W."/>
        </authorList>
    </citation>
    <scope>NUCLEOTIDE SEQUENCE [LARGE SCALE GENOMIC DNA]</scope>
    <source>
        <strain evidence="10 11">JCM 15530</strain>
    </source>
</reference>
<feature type="transmembrane region" description="Helical" evidence="8">
    <location>
        <begin position="144"/>
        <end position="175"/>
    </location>
</feature>
<feature type="transmembrane region" description="Helical" evidence="8">
    <location>
        <begin position="28"/>
        <end position="49"/>
    </location>
</feature>
<dbReference type="PANTHER" id="PTHR30177">
    <property type="entry name" value="GLYCINE BETAINE/L-PROLINE TRANSPORT SYSTEM PERMEASE PROTEIN PROW"/>
    <property type="match status" value="1"/>
</dbReference>
<evidence type="ECO:0000313" key="11">
    <source>
        <dbReference type="Proteomes" id="UP000050911"/>
    </source>
</evidence>
<dbReference type="Gene3D" id="3.40.190.120">
    <property type="entry name" value="Osmoprotection protein (prox), domain 2"/>
    <property type="match status" value="1"/>
</dbReference>
<proteinExistence type="inferred from homology"/>
<keyword evidence="5 8" id="KW-0472">Membrane</keyword>
<protein>
    <submittedName>
        <fullName evidence="10">ABC transporter, substrate-binding protein, QAT family</fullName>
    </submittedName>
</protein>
<dbReference type="InterPro" id="IPR007210">
    <property type="entry name" value="ABC_Gly_betaine_transp_sub-bd"/>
</dbReference>
<evidence type="ECO:0000256" key="6">
    <source>
        <dbReference type="ARBA" id="ARBA00035642"/>
    </source>
</evidence>
<comment type="similarity">
    <text evidence="8">Belongs to the binding-protein-dependent transport system permease family.</text>
</comment>
<evidence type="ECO:0000256" key="1">
    <source>
        <dbReference type="ARBA" id="ARBA00004141"/>
    </source>
</evidence>
<keyword evidence="11" id="KW-1185">Reference proteome</keyword>
<dbReference type="FunFam" id="1.10.3720.10:FF:000001">
    <property type="entry name" value="Glycine betaine ABC transporter, permease"/>
    <property type="match status" value="1"/>
</dbReference>
<evidence type="ECO:0000313" key="10">
    <source>
        <dbReference type="EMBL" id="KRK48458.1"/>
    </source>
</evidence>
<dbReference type="PATRIC" id="fig|1302272.5.peg.1581"/>
<feature type="transmembrane region" description="Helical" evidence="8">
    <location>
        <begin position="212"/>
        <end position="233"/>
    </location>
</feature>
<dbReference type="Pfam" id="PF00528">
    <property type="entry name" value="BPD_transp_1"/>
    <property type="match status" value="1"/>
</dbReference>
<dbReference type="CDD" id="cd13610">
    <property type="entry name" value="PBP2_ChoS"/>
    <property type="match status" value="1"/>
</dbReference>
<organism evidence="10 11">
    <name type="scientific">Secundilactobacillus kimchicus JCM 15530</name>
    <dbReference type="NCBI Taxonomy" id="1302272"/>
    <lineage>
        <taxon>Bacteria</taxon>
        <taxon>Bacillati</taxon>
        <taxon>Bacillota</taxon>
        <taxon>Bacilli</taxon>
        <taxon>Lactobacillales</taxon>
        <taxon>Lactobacillaceae</taxon>
        <taxon>Secundilactobacillus</taxon>
    </lineage>
</organism>
<dbReference type="SUPFAM" id="SSF53850">
    <property type="entry name" value="Periplasmic binding protein-like II"/>
    <property type="match status" value="1"/>
</dbReference>
<sequence>MITINELSTYLAKNGNEILQALWQHVEISLIAMIITILIGVPLAIALVNHQRIGEVILQVAGVIQTIPSLAVLGILIPFVGIGTVPAVIALVLYAIMPVFQNTYAGLTNIDPVLMEAADALGVSRRFKLFRIEIPLAMPMILSGIRIATVLVIGTATLAALIGGGGLGTYILLGIQTNNNAALVVGAVLSAVLALLASLLIKVLANVSFKKLGIGVLVVAVLGAGVGLGRQLLAKPHETVTIAGKMGGEPEILINMYKDLIEQQDPAITVNLKPNFGGTSFLFKAVTSKQVDIYPEFTGTVLQSLVKTSSGVSHDPETAYQDAKHDLQQQFKMTYLKPMKYQNTYALAVRSATAAKYHLKTVADLARVAGQLDGAFDPDFYQQADGYPGLKQAYHFNLRSVRTMEPALRYEALADKRVDVTDAYTTDPQIRRYHLVTLTDSKSFFPPYQGAPLMLANFAKQRPEVVTALNKLAGKISNADMQEMNYQVTVKHRKAATVAHAYLKAHGLVN</sequence>
<evidence type="ECO:0000256" key="7">
    <source>
        <dbReference type="ARBA" id="ARBA00035652"/>
    </source>
</evidence>
<dbReference type="STRING" id="1302272.FC96_GL001564"/>
<comment type="similarity">
    <text evidence="7">In the N-terminal section; belongs to the binding-protein-dependent transport system permease family.</text>
</comment>
<evidence type="ECO:0000256" key="8">
    <source>
        <dbReference type="RuleBase" id="RU363032"/>
    </source>
</evidence>
<evidence type="ECO:0000256" key="5">
    <source>
        <dbReference type="ARBA" id="ARBA00023136"/>
    </source>
</evidence>
<dbReference type="EMBL" id="AZCX01000003">
    <property type="protein sequence ID" value="KRK48458.1"/>
    <property type="molecule type" value="Genomic_DNA"/>
</dbReference>
<evidence type="ECO:0000256" key="4">
    <source>
        <dbReference type="ARBA" id="ARBA00022989"/>
    </source>
</evidence>
<accession>A0A0R1HYE3</accession>
<evidence type="ECO:0000256" key="2">
    <source>
        <dbReference type="ARBA" id="ARBA00022448"/>
    </source>
</evidence>